<reference evidence="1" key="2">
    <citation type="journal article" date="2015" name="Data Brief">
        <title>Shoot transcriptome of the giant reed, Arundo donax.</title>
        <authorList>
            <person name="Barrero R.A."/>
            <person name="Guerrero F.D."/>
            <person name="Moolhuijzen P."/>
            <person name="Goolsby J.A."/>
            <person name="Tidwell J."/>
            <person name="Bellgard S.E."/>
            <person name="Bellgard M.I."/>
        </authorList>
    </citation>
    <scope>NUCLEOTIDE SEQUENCE</scope>
    <source>
        <tissue evidence="1">Shoot tissue taken approximately 20 cm above the soil surface</tissue>
    </source>
</reference>
<reference evidence="1" key="1">
    <citation type="submission" date="2014-09" db="EMBL/GenBank/DDBJ databases">
        <authorList>
            <person name="Magalhaes I.L.F."/>
            <person name="Oliveira U."/>
            <person name="Santos F.R."/>
            <person name="Vidigal T.H.D.A."/>
            <person name="Brescovit A.D."/>
            <person name="Santos A.J."/>
        </authorList>
    </citation>
    <scope>NUCLEOTIDE SEQUENCE</scope>
    <source>
        <tissue evidence="1">Shoot tissue taken approximately 20 cm above the soil surface</tissue>
    </source>
</reference>
<organism evidence="1">
    <name type="scientific">Arundo donax</name>
    <name type="common">Giant reed</name>
    <name type="synonym">Donax arundinaceus</name>
    <dbReference type="NCBI Taxonomy" id="35708"/>
    <lineage>
        <taxon>Eukaryota</taxon>
        <taxon>Viridiplantae</taxon>
        <taxon>Streptophyta</taxon>
        <taxon>Embryophyta</taxon>
        <taxon>Tracheophyta</taxon>
        <taxon>Spermatophyta</taxon>
        <taxon>Magnoliopsida</taxon>
        <taxon>Liliopsida</taxon>
        <taxon>Poales</taxon>
        <taxon>Poaceae</taxon>
        <taxon>PACMAD clade</taxon>
        <taxon>Arundinoideae</taxon>
        <taxon>Arundineae</taxon>
        <taxon>Arundo</taxon>
    </lineage>
</organism>
<sequence length="16" mass="1876">MLTTNQSEIKEVKKVK</sequence>
<protein>
    <submittedName>
        <fullName evidence="1">Uncharacterized protein</fullName>
    </submittedName>
</protein>
<name>A0A0A9GR90_ARUDO</name>
<accession>A0A0A9GR90</accession>
<proteinExistence type="predicted"/>
<evidence type="ECO:0000313" key="1">
    <source>
        <dbReference type="EMBL" id="JAE26977.1"/>
    </source>
</evidence>
<dbReference type="AlphaFoldDB" id="A0A0A9GR90"/>
<dbReference type="EMBL" id="GBRH01170919">
    <property type="protein sequence ID" value="JAE26977.1"/>
    <property type="molecule type" value="Transcribed_RNA"/>
</dbReference>